<dbReference type="eggNOG" id="ENOG502SWFB">
    <property type="taxonomic scope" value="Eukaryota"/>
</dbReference>
<dbReference type="RefSeq" id="XP_001642353.1">
    <property type="nucleotide sequence ID" value="XM_001642303.1"/>
</dbReference>
<accession>A7TTB3</accession>
<dbReference type="GeneID" id="5542496"/>
<dbReference type="KEGG" id="vpo:Kpol_250p4"/>
<reference evidence="1 2" key="1">
    <citation type="journal article" date="2007" name="Proc. Natl. Acad. Sci. U.S.A.">
        <title>Independent sorting-out of thousands of duplicated gene pairs in two yeast species descended from a whole-genome duplication.</title>
        <authorList>
            <person name="Scannell D.R."/>
            <person name="Frank A.C."/>
            <person name="Conant G.C."/>
            <person name="Byrne K.P."/>
            <person name="Woolfit M."/>
            <person name="Wolfe K.H."/>
        </authorList>
    </citation>
    <scope>NUCLEOTIDE SEQUENCE [LARGE SCALE GENOMIC DNA]</scope>
    <source>
        <strain evidence="2">ATCC 22028 / DSM 70294 / BCRC 21397 / CBS 2163 / NBRC 10782 / NRRL Y-8283 / UCD 57-17</strain>
    </source>
</reference>
<organism evidence="2">
    <name type="scientific">Vanderwaltozyma polyspora (strain ATCC 22028 / DSM 70294 / BCRC 21397 / CBS 2163 / NBRC 10782 / NRRL Y-8283 / UCD 57-17)</name>
    <name type="common">Kluyveromyces polysporus</name>
    <dbReference type="NCBI Taxonomy" id="436907"/>
    <lineage>
        <taxon>Eukaryota</taxon>
        <taxon>Fungi</taxon>
        <taxon>Dikarya</taxon>
        <taxon>Ascomycota</taxon>
        <taxon>Saccharomycotina</taxon>
        <taxon>Saccharomycetes</taxon>
        <taxon>Saccharomycetales</taxon>
        <taxon>Saccharomycetaceae</taxon>
        <taxon>Vanderwaltozyma</taxon>
    </lineage>
</organism>
<gene>
    <name evidence="1" type="ORF">Kpol_250p4</name>
</gene>
<dbReference type="OrthoDB" id="10485526at2759"/>
<evidence type="ECO:0000313" key="1">
    <source>
        <dbReference type="EMBL" id="EDO14495.1"/>
    </source>
</evidence>
<proteinExistence type="predicted"/>
<sequence length="262" mass="29774">MRGIPKEKNLIVLDTGADANFTYSYLWKNNDHIQFKNLSISKGSTRTCPSLTATPAFGVSLIITTQIYLTIQIGNAKITEWFYVIPQKRSHIILGKPLLKKLHYHLSPKDESLTIQDTTIDVTHFPGISATNTLLKIEKIPFLTQLKHEFAEVFSSNFSMDLKHKFTAHISLINFPYTTPKAYFASGLRREAIRKYVDQSLENGLIKPLSPEEVVAVSPVFALQQSSEKIRIITDLRKVNKYLQFTPRPIPTSSDSYYTIHS</sequence>
<name>A7TTB3_VANPO</name>
<dbReference type="Gene3D" id="2.40.70.10">
    <property type="entry name" value="Acid Proteases"/>
    <property type="match status" value="1"/>
</dbReference>
<dbReference type="AlphaFoldDB" id="A7TTB3"/>
<dbReference type="InterPro" id="IPR021109">
    <property type="entry name" value="Peptidase_aspartic_dom_sf"/>
</dbReference>
<dbReference type="InParanoid" id="A7TTB3"/>
<dbReference type="SUPFAM" id="SSF56672">
    <property type="entry name" value="DNA/RNA polymerases"/>
    <property type="match status" value="1"/>
</dbReference>
<dbReference type="PhylomeDB" id="A7TTB3"/>
<evidence type="ECO:0000313" key="2">
    <source>
        <dbReference type="Proteomes" id="UP000000267"/>
    </source>
</evidence>
<dbReference type="Proteomes" id="UP000000267">
    <property type="component" value="Unassembled WGS sequence"/>
</dbReference>
<keyword evidence="2" id="KW-1185">Reference proteome</keyword>
<dbReference type="Gene3D" id="3.10.10.10">
    <property type="entry name" value="HIV Type 1 Reverse Transcriptase, subunit A, domain 1"/>
    <property type="match status" value="1"/>
</dbReference>
<dbReference type="InterPro" id="IPR043502">
    <property type="entry name" value="DNA/RNA_pol_sf"/>
</dbReference>
<protein>
    <submittedName>
        <fullName evidence="1">Tkp3 protein</fullName>
    </submittedName>
</protein>
<dbReference type="HOGENOM" id="CLU_1062454_0_0_1"/>
<dbReference type="EMBL" id="DS480556">
    <property type="protein sequence ID" value="EDO14495.1"/>
    <property type="molecule type" value="Genomic_DNA"/>
</dbReference>